<evidence type="ECO:0000256" key="7">
    <source>
        <dbReference type="SAM" id="Phobius"/>
    </source>
</evidence>
<dbReference type="PANTHER" id="PTHR23513">
    <property type="entry name" value="INTEGRAL MEMBRANE EFFLUX PROTEIN-RELATED"/>
    <property type="match status" value="1"/>
</dbReference>
<keyword evidence="2" id="KW-0813">Transport</keyword>
<evidence type="ECO:0000256" key="5">
    <source>
        <dbReference type="ARBA" id="ARBA00022989"/>
    </source>
</evidence>
<protein>
    <submittedName>
        <fullName evidence="9">Major facilitator superfamily permease</fullName>
    </submittedName>
</protein>
<keyword evidence="3" id="KW-1003">Cell membrane</keyword>
<dbReference type="PATRIC" id="fig|1423739.3.peg.808"/>
<gene>
    <name evidence="9" type="ORF">FC85_GL000774</name>
</gene>
<dbReference type="STRING" id="1423739.FC85_GL000774"/>
<dbReference type="InterPro" id="IPR011701">
    <property type="entry name" value="MFS"/>
</dbReference>
<feature type="transmembrane region" description="Helical" evidence="7">
    <location>
        <begin position="12"/>
        <end position="32"/>
    </location>
</feature>
<evidence type="ECO:0000256" key="3">
    <source>
        <dbReference type="ARBA" id="ARBA00022475"/>
    </source>
</evidence>
<feature type="transmembrane region" description="Helical" evidence="7">
    <location>
        <begin position="38"/>
        <end position="57"/>
    </location>
</feature>
<feature type="transmembrane region" description="Helical" evidence="7">
    <location>
        <begin position="110"/>
        <end position="131"/>
    </location>
</feature>
<dbReference type="Proteomes" id="UP000052013">
    <property type="component" value="Unassembled WGS sequence"/>
</dbReference>
<evidence type="ECO:0000313" key="10">
    <source>
        <dbReference type="Proteomes" id="UP000052013"/>
    </source>
</evidence>
<dbReference type="GO" id="GO:0005886">
    <property type="term" value="C:plasma membrane"/>
    <property type="evidence" value="ECO:0007669"/>
    <property type="project" value="UniProtKB-SubCell"/>
</dbReference>
<evidence type="ECO:0000259" key="8">
    <source>
        <dbReference type="PROSITE" id="PS50850"/>
    </source>
</evidence>
<proteinExistence type="predicted"/>
<dbReference type="CDD" id="cd06173">
    <property type="entry name" value="MFS_MefA_like"/>
    <property type="match status" value="1"/>
</dbReference>
<evidence type="ECO:0000256" key="2">
    <source>
        <dbReference type="ARBA" id="ARBA00022448"/>
    </source>
</evidence>
<dbReference type="Gene3D" id="1.20.1250.20">
    <property type="entry name" value="MFS general substrate transporter like domains"/>
    <property type="match status" value="1"/>
</dbReference>
<dbReference type="InterPro" id="IPR020846">
    <property type="entry name" value="MFS_dom"/>
</dbReference>
<name>A0A0R1SGT3_9LACO</name>
<comment type="subcellular location">
    <subcellularLocation>
        <location evidence="1">Cell membrane</location>
        <topology evidence="1">Multi-pass membrane protein</topology>
    </subcellularLocation>
</comment>
<feature type="transmembrane region" description="Helical" evidence="7">
    <location>
        <begin position="226"/>
        <end position="244"/>
    </location>
</feature>
<dbReference type="SUPFAM" id="SSF103473">
    <property type="entry name" value="MFS general substrate transporter"/>
    <property type="match status" value="1"/>
</dbReference>
<evidence type="ECO:0000256" key="4">
    <source>
        <dbReference type="ARBA" id="ARBA00022692"/>
    </source>
</evidence>
<dbReference type="InterPro" id="IPR036259">
    <property type="entry name" value="MFS_trans_sf"/>
</dbReference>
<keyword evidence="5 7" id="KW-1133">Transmembrane helix</keyword>
<comment type="caution">
    <text evidence="9">The sequence shown here is derived from an EMBL/GenBank/DDBJ whole genome shotgun (WGS) entry which is preliminary data.</text>
</comment>
<feature type="transmembrane region" description="Helical" evidence="7">
    <location>
        <begin position="78"/>
        <end position="104"/>
    </location>
</feature>
<reference evidence="9 10" key="1">
    <citation type="journal article" date="2015" name="Genome Announc.">
        <title>Expanding the biotechnology potential of lactobacilli through comparative genomics of 213 strains and associated genera.</title>
        <authorList>
            <person name="Sun Z."/>
            <person name="Harris H.M."/>
            <person name="McCann A."/>
            <person name="Guo C."/>
            <person name="Argimon S."/>
            <person name="Zhang W."/>
            <person name="Yang X."/>
            <person name="Jeffery I.B."/>
            <person name="Cooney J.C."/>
            <person name="Kagawa T.F."/>
            <person name="Liu W."/>
            <person name="Song Y."/>
            <person name="Salvetti E."/>
            <person name="Wrobel A."/>
            <person name="Rasinkangas P."/>
            <person name="Parkhill J."/>
            <person name="Rea M.C."/>
            <person name="O'Sullivan O."/>
            <person name="Ritari J."/>
            <person name="Douillard F.P."/>
            <person name="Paul Ross R."/>
            <person name="Yang R."/>
            <person name="Briner A.E."/>
            <person name="Felis G.E."/>
            <person name="de Vos W.M."/>
            <person name="Barrangou R."/>
            <person name="Klaenhammer T.R."/>
            <person name="Caufield P.W."/>
            <person name="Cui Y."/>
            <person name="Zhang H."/>
            <person name="O'Toole P.W."/>
        </authorList>
    </citation>
    <scope>NUCLEOTIDE SEQUENCE [LARGE SCALE GENOMIC DNA]</scope>
    <source>
        <strain evidence="9 10">DSM 14421</strain>
    </source>
</reference>
<evidence type="ECO:0000256" key="6">
    <source>
        <dbReference type="ARBA" id="ARBA00023136"/>
    </source>
</evidence>
<dbReference type="EMBL" id="AZEY01000079">
    <property type="protein sequence ID" value="KRL64979.1"/>
    <property type="molecule type" value="Genomic_DNA"/>
</dbReference>
<organism evidence="9 10">
    <name type="scientific">Lentilactobacillus diolivorans DSM 14421</name>
    <dbReference type="NCBI Taxonomy" id="1423739"/>
    <lineage>
        <taxon>Bacteria</taxon>
        <taxon>Bacillati</taxon>
        <taxon>Bacillota</taxon>
        <taxon>Bacilli</taxon>
        <taxon>Lactobacillales</taxon>
        <taxon>Lactobacillaceae</taxon>
        <taxon>Lentilactobacillus</taxon>
    </lineage>
</organism>
<feature type="domain" description="Major facilitator superfamily (MFS) profile" evidence="8">
    <location>
        <begin position="1"/>
        <end position="131"/>
    </location>
</feature>
<accession>A0A0R1SGT3</accession>
<feature type="transmembrane region" description="Helical" evidence="7">
    <location>
        <begin position="312"/>
        <end position="331"/>
    </location>
</feature>
<dbReference type="PANTHER" id="PTHR23513:SF11">
    <property type="entry name" value="STAPHYLOFERRIN A TRANSPORTER"/>
    <property type="match status" value="1"/>
</dbReference>
<feature type="transmembrane region" description="Helical" evidence="7">
    <location>
        <begin position="196"/>
        <end position="214"/>
    </location>
</feature>
<keyword evidence="6 7" id="KW-0472">Membrane</keyword>
<evidence type="ECO:0000313" key="9">
    <source>
        <dbReference type="EMBL" id="KRL64979.1"/>
    </source>
</evidence>
<evidence type="ECO:0000256" key="1">
    <source>
        <dbReference type="ARBA" id="ARBA00004651"/>
    </source>
</evidence>
<dbReference type="Pfam" id="PF07690">
    <property type="entry name" value="MFS_1"/>
    <property type="match status" value="1"/>
</dbReference>
<dbReference type="GO" id="GO:0022857">
    <property type="term" value="F:transmembrane transporter activity"/>
    <property type="evidence" value="ECO:0007669"/>
    <property type="project" value="InterPro"/>
</dbReference>
<keyword evidence="4 7" id="KW-0812">Transmembrane</keyword>
<sequence>MGSLVDQHNRKTVLIGTDVISGLACLIGSFLLNSQHPQVWLLILITAILNLMLAINFPAAKAIAPEIIPAQFLQRFNAIANTLFNFANVFAPLIGGSLLAIKSIDFNEFLIINACSYLAAILLNGLIPYHYETKSNNQPNQSAFKSTLLGLQYIKKHPILMINMLAMGIFNFCYAGFMLTAPYVGHHFFGGQSNHYSLFLTIAALGGLLGGLWLTLQKRQITAKTIYREQLFYGLILMICGLFLSLPSWLLIALTFGIVQARFFGGITTFIQQETDLPYLGRIFGVTFLFFDGVQPLGDFIFGPFISIWHQWTYVILGSIISLSFLLLLHLNRRV</sequence>
<feature type="transmembrane region" description="Helical" evidence="7">
    <location>
        <begin position="160"/>
        <end position="184"/>
    </location>
</feature>
<dbReference type="PROSITE" id="PS50850">
    <property type="entry name" value="MFS"/>
    <property type="match status" value="1"/>
</dbReference>
<dbReference type="AlphaFoldDB" id="A0A0R1SGT3"/>